<dbReference type="InterPro" id="IPR043138">
    <property type="entry name" value="GGT_lsub"/>
</dbReference>
<dbReference type="SUPFAM" id="SSF56235">
    <property type="entry name" value="N-terminal nucleophile aminohydrolases (Ntn hydrolases)"/>
    <property type="match status" value="1"/>
</dbReference>
<proteinExistence type="inferred from homology"/>
<dbReference type="AlphaFoldDB" id="A0A2A7RZY6"/>
<dbReference type="InterPro" id="IPR029055">
    <property type="entry name" value="Ntn_hydrolases_N"/>
</dbReference>
<dbReference type="Gene3D" id="3.60.20.40">
    <property type="match status" value="1"/>
</dbReference>
<sequence>MTDRPSPRPSPSRRQVTLPAANPARRLASLAAAGLGLALAACGGANGPGAGNAAAGAAAVSASSSATLGTTAASGAAQRPPQTAFGGRVAEPASGWSDKPGWSSARSMIVAANPLAAQAGAEILKAGGSAVDAAIAAQLVLTLTEPQSSGLGGGALLLYADDKTTEAYDGLETAPAAASERLFLDRDGKLLGPAQTVAGGRPVGVPGTLRMLELAHRAHGKLPWKRLFQPAIKLADQGFPISPRLAALIAGDPYLRADPAARAYFYEQDGRPKTAGTLLRNPAYAATLRQLAAGGANPFYSGAIAREIAAKVGQSANPGLLTQQDLGRYRALPRTPFCGDYRKWTLCGMPPPASGGLAIAQMFGLFDGLPDWQKLGGQKLVRNDGGGLEPTPQAAHLFSEAGRLAYADRARYLADPERVPAPAGDWQRLVAPTYLAQRLQRIGDTSLGHAEAGVPADSTLATSFGDDPDALAPPPAASELAVVDHDGAVVAMASSLGDPFGSRLMVRGFLLNDALTGFSRTPRDHGRPIANRLDGGKRPRSSLTPEIAFERGTRRVALVLGGADAMPVAKTLAGVTDWGLTVAQAIALPNFGSRNGPTELEAGRVSDTLVEGLRRRGHEVRLVPITSDLVGLQRVALDGQSLWLGTADPRREGAAAGD</sequence>
<dbReference type="RefSeq" id="WP_098153580.1">
    <property type="nucleotide sequence ID" value="NZ_PDDY01000004.1"/>
</dbReference>
<evidence type="ECO:0000256" key="1">
    <source>
        <dbReference type="ARBA" id="ARBA00009381"/>
    </source>
</evidence>
<accession>A0A2A7RZY6</accession>
<evidence type="ECO:0000256" key="4">
    <source>
        <dbReference type="ARBA" id="ARBA00023145"/>
    </source>
</evidence>
<dbReference type="Proteomes" id="UP000220629">
    <property type="component" value="Unassembled WGS sequence"/>
</dbReference>
<dbReference type="Pfam" id="PF01019">
    <property type="entry name" value="G_glu_transpept"/>
    <property type="match status" value="1"/>
</dbReference>
<dbReference type="PANTHER" id="PTHR43199">
    <property type="entry name" value="GLUTATHIONE HYDROLASE"/>
    <property type="match status" value="1"/>
</dbReference>
<keyword evidence="2 6" id="KW-0808">Transferase</keyword>
<feature type="compositionally biased region" description="Low complexity" evidence="5">
    <location>
        <begin position="12"/>
        <end position="21"/>
    </location>
</feature>
<dbReference type="EMBL" id="PDDY01000004">
    <property type="protein sequence ID" value="PEH36846.1"/>
    <property type="molecule type" value="Genomic_DNA"/>
</dbReference>
<dbReference type="GO" id="GO:0016740">
    <property type="term" value="F:transferase activity"/>
    <property type="evidence" value="ECO:0007669"/>
    <property type="project" value="UniProtKB-KW"/>
</dbReference>
<keyword evidence="3" id="KW-0378">Hydrolase</keyword>
<comment type="similarity">
    <text evidence="1">Belongs to the gamma-glutamyltransferase family.</text>
</comment>
<evidence type="ECO:0000256" key="5">
    <source>
        <dbReference type="SAM" id="MobiDB-lite"/>
    </source>
</evidence>
<dbReference type="InterPro" id="IPR051792">
    <property type="entry name" value="GGT_bact"/>
</dbReference>
<protein>
    <submittedName>
        <fullName evidence="6">Gamma-glutamyltransferase</fullName>
    </submittedName>
</protein>
<evidence type="ECO:0000313" key="7">
    <source>
        <dbReference type="Proteomes" id="UP000220629"/>
    </source>
</evidence>
<feature type="region of interest" description="Disordered" evidence="5">
    <location>
        <begin position="71"/>
        <end position="100"/>
    </location>
</feature>
<dbReference type="Gene3D" id="1.10.246.130">
    <property type="match status" value="1"/>
</dbReference>
<dbReference type="GO" id="GO:0016787">
    <property type="term" value="F:hydrolase activity"/>
    <property type="evidence" value="ECO:0007669"/>
    <property type="project" value="UniProtKB-KW"/>
</dbReference>
<comment type="caution">
    <text evidence="6">The sequence shown here is derived from an EMBL/GenBank/DDBJ whole genome shotgun (WGS) entry which is preliminary data.</text>
</comment>
<name>A0A2A7RZY6_BURGA</name>
<evidence type="ECO:0000256" key="2">
    <source>
        <dbReference type="ARBA" id="ARBA00022679"/>
    </source>
</evidence>
<dbReference type="PANTHER" id="PTHR43199:SF1">
    <property type="entry name" value="GLUTATHIONE HYDROLASE PROENZYME"/>
    <property type="match status" value="1"/>
</dbReference>
<feature type="region of interest" description="Disordered" evidence="5">
    <location>
        <begin position="1"/>
        <end position="21"/>
    </location>
</feature>
<organism evidence="6 7">
    <name type="scientific">Burkholderia gladioli</name>
    <name type="common">Pseudomonas marginata</name>
    <name type="synonym">Phytomonas marginata</name>
    <dbReference type="NCBI Taxonomy" id="28095"/>
    <lineage>
        <taxon>Bacteria</taxon>
        <taxon>Pseudomonadati</taxon>
        <taxon>Pseudomonadota</taxon>
        <taxon>Betaproteobacteria</taxon>
        <taxon>Burkholderiales</taxon>
        <taxon>Burkholderiaceae</taxon>
        <taxon>Burkholderia</taxon>
    </lineage>
</organism>
<feature type="region of interest" description="Disordered" evidence="5">
    <location>
        <begin position="522"/>
        <end position="542"/>
    </location>
</feature>
<keyword evidence="4" id="KW-0865">Zymogen</keyword>
<dbReference type="PRINTS" id="PR01210">
    <property type="entry name" value="GGTRANSPTASE"/>
</dbReference>
<dbReference type="InterPro" id="IPR043137">
    <property type="entry name" value="GGT_ssub_C"/>
</dbReference>
<evidence type="ECO:0000256" key="3">
    <source>
        <dbReference type="ARBA" id="ARBA00022801"/>
    </source>
</evidence>
<reference evidence="7" key="1">
    <citation type="submission" date="2017-09" db="EMBL/GenBank/DDBJ databases">
        <title>FDA dAtabase for Regulatory Grade micrObial Sequences (FDA-ARGOS): Supporting development and validation of Infectious Disease Dx tests.</title>
        <authorList>
            <person name="Minogue T."/>
            <person name="Wolcott M."/>
            <person name="Wasieloski L."/>
            <person name="Aguilar W."/>
            <person name="Moore D."/>
            <person name="Tallon L."/>
            <person name="Sadzewicz L."/>
            <person name="Ott S."/>
            <person name="Zhao X."/>
            <person name="Nagaraj S."/>
            <person name="Vavikolanu K."/>
            <person name="Aluvathingal J."/>
            <person name="Nadendla S."/>
            <person name="Sichtig H."/>
        </authorList>
    </citation>
    <scope>NUCLEOTIDE SEQUENCE [LARGE SCALE GENOMIC DNA]</scope>
    <source>
        <strain evidence="7">FDAARGOS_390</strain>
    </source>
</reference>
<evidence type="ECO:0000313" key="6">
    <source>
        <dbReference type="EMBL" id="PEH36846.1"/>
    </source>
</evidence>
<gene>
    <name evidence="6" type="ORF">CRM94_19815</name>
</gene>